<reference evidence="12 13" key="1">
    <citation type="journal article" date="2020" name="bioRxiv">
        <title>Metabolic contributions of an alphaproteobacterial endosymbiont in the apicomplexan Cardiosporidium cionae.</title>
        <authorList>
            <person name="Hunter E.S."/>
            <person name="Paight C.J."/>
            <person name="Lane C.E."/>
        </authorList>
    </citation>
    <scope>NUCLEOTIDE SEQUENCE [LARGE SCALE GENOMIC DNA]</scope>
    <source>
        <strain evidence="12">ESH_2018</strain>
    </source>
</reference>
<evidence type="ECO:0000256" key="1">
    <source>
        <dbReference type="ARBA" id="ARBA00004141"/>
    </source>
</evidence>
<keyword evidence="6 10" id="KW-1133">Transmembrane helix</keyword>
<comment type="caution">
    <text evidence="12">The sequence shown here is derived from an EMBL/GenBank/DDBJ whole genome shotgun (WGS) entry which is preliminary data.</text>
</comment>
<feature type="compositionally biased region" description="Polar residues" evidence="11">
    <location>
        <begin position="349"/>
        <end position="368"/>
    </location>
</feature>
<comment type="catalytic activity">
    <reaction evidence="10">
        <text>an acyl-CoA + malonyl-CoA + H(+) = a 3-oxoacyl-CoA + CO2 + CoA</text>
        <dbReference type="Rhea" id="RHEA:50252"/>
        <dbReference type="ChEBI" id="CHEBI:15378"/>
        <dbReference type="ChEBI" id="CHEBI:16526"/>
        <dbReference type="ChEBI" id="CHEBI:57287"/>
        <dbReference type="ChEBI" id="CHEBI:57384"/>
        <dbReference type="ChEBI" id="CHEBI:58342"/>
        <dbReference type="ChEBI" id="CHEBI:90726"/>
    </reaction>
    <physiologicalReaction direction="left-to-right" evidence="10">
        <dbReference type="Rhea" id="RHEA:50253"/>
    </physiologicalReaction>
</comment>
<dbReference type="PANTHER" id="PTHR11157:SF126">
    <property type="entry name" value="ELONGATION OF VERY LONG CHAIN FATTY ACIDS PROTEIN"/>
    <property type="match status" value="1"/>
</dbReference>
<keyword evidence="9 10" id="KW-0275">Fatty acid biosynthesis</keyword>
<dbReference type="EC" id="2.3.1.-" evidence="10"/>
<dbReference type="Pfam" id="PF01151">
    <property type="entry name" value="ELO"/>
    <property type="match status" value="1"/>
</dbReference>
<dbReference type="Proteomes" id="UP000823046">
    <property type="component" value="Unassembled WGS sequence"/>
</dbReference>
<keyword evidence="8 10" id="KW-0472">Membrane</keyword>
<feature type="transmembrane region" description="Helical" evidence="10">
    <location>
        <begin position="251"/>
        <end position="269"/>
    </location>
</feature>
<evidence type="ECO:0000256" key="6">
    <source>
        <dbReference type="ARBA" id="ARBA00022989"/>
    </source>
</evidence>
<feature type="transmembrane region" description="Helical" evidence="10">
    <location>
        <begin position="163"/>
        <end position="182"/>
    </location>
</feature>
<evidence type="ECO:0000256" key="7">
    <source>
        <dbReference type="ARBA" id="ARBA00023098"/>
    </source>
</evidence>
<dbReference type="EMBL" id="JADAQX010000732">
    <property type="protein sequence ID" value="KAF8819490.1"/>
    <property type="molecule type" value="Genomic_DNA"/>
</dbReference>
<keyword evidence="7 10" id="KW-0443">Lipid metabolism</keyword>
<feature type="transmembrane region" description="Helical" evidence="10">
    <location>
        <begin position="219"/>
        <end position="239"/>
    </location>
</feature>
<feature type="transmembrane region" description="Helical" evidence="10">
    <location>
        <begin position="12"/>
        <end position="37"/>
    </location>
</feature>
<feature type="region of interest" description="Disordered" evidence="11">
    <location>
        <begin position="349"/>
        <end position="373"/>
    </location>
</feature>
<dbReference type="PANTHER" id="PTHR11157">
    <property type="entry name" value="FATTY ACID ACYL TRANSFERASE-RELATED"/>
    <property type="match status" value="1"/>
</dbReference>
<evidence type="ECO:0000256" key="5">
    <source>
        <dbReference type="ARBA" id="ARBA00022832"/>
    </source>
</evidence>
<feature type="transmembrane region" description="Helical" evidence="10">
    <location>
        <begin position="188"/>
        <end position="212"/>
    </location>
</feature>
<proteinExistence type="inferred from homology"/>
<feature type="transmembrane region" description="Helical" evidence="10">
    <location>
        <begin position="89"/>
        <end position="110"/>
    </location>
</feature>
<feature type="region of interest" description="Disordered" evidence="11">
    <location>
        <begin position="416"/>
        <end position="439"/>
    </location>
</feature>
<feature type="transmembrane region" description="Helical" evidence="10">
    <location>
        <begin position="307"/>
        <end position="326"/>
    </location>
</feature>
<gene>
    <name evidence="12" type="ORF">IE077_004188</name>
</gene>
<comment type="similarity">
    <text evidence="10">Belongs to the ELO family.</text>
</comment>
<dbReference type="InterPro" id="IPR002076">
    <property type="entry name" value="ELO_fam"/>
</dbReference>
<keyword evidence="4 10" id="KW-0812">Transmembrane</keyword>
<evidence type="ECO:0000313" key="12">
    <source>
        <dbReference type="EMBL" id="KAF8819490.1"/>
    </source>
</evidence>
<evidence type="ECO:0000256" key="9">
    <source>
        <dbReference type="ARBA" id="ARBA00023160"/>
    </source>
</evidence>
<feature type="compositionally biased region" description="Polar residues" evidence="11">
    <location>
        <begin position="426"/>
        <end position="439"/>
    </location>
</feature>
<organism evidence="12 13">
    <name type="scientific">Cardiosporidium cionae</name>
    <dbReference type="NCBI Taxonomy" id="476202"/>
    <lineage>
        <taxon>Eukaryota</taxon>
        <taxon>Sar</taxon>
        <taxon>Alveolata</taxon>
        <taxon>Apicomplexa</taxon>
        <taxon>Aconoidasida</taxon>
        <taxon>Nephromycida</taxon>
        <taxon>Cardiosporidium</taxon>
    </lineage>
</organism>
<dbReference type="PROSITE" id="PS01188">
    <property type="entry name" value="ELO"/>
    <property type="match status" value="1"/>
</dbReference>
<feature type="transmembrane region" description="Helical" evidence="10">
    <location>
        <begin position="57"/>
        <end position="77"/>
    </location>
</feature>
<keyword evidence="3 10" id="KW-0808">Transferase</keyword>
<keyword evidence="5 10" id="KW-0276">Fatty acid metabolism</keyword>
<evidence type="ECO:0000256" key="11">
    <source>
        <dbReference type="SAM" id="MobiDB-lite"/>
    </source>
</evidence>
<sequence length="610" mass="68697">MEKVSILLMNGWDFLLLLLMTSYEQLYSFFSIFFSLFTLKFWTVPHRGAMLANDWKGTIIFLCILYPPAVLLGQRFMRNRAPLKLKYPAFLWNFLLASFSMFGVFLILRYDAPILLKRFFMEENYSPTTRAVITLFTLSKAIEFGDTAILVAKKKPILFLHVYHHFTVTLYCLHAQAVNVAFGHHFAFINLCIHSVMYLYYALTVIVPWWPILRVFRPYITISQTLQMVIGCGLAYSAICSSDLPASHGLNARLAFAMYISYAILFGKLYMENYRKQYRPFLTLFVGVIHLLALVGAWIVWQHAHLVRLLIEVLGGYCVTALLFWFTKDTIPFTTEQKVQSLLQEQAATSSSKTGSTRSPTLHGSSSKGEGLMTEKKEWKTKLQAVSQFAFLILNCIAAWLKDHMVVKIKNELKGDAPADTPTTTETISFPYSSTDQTGQNEMEALSPLSVKSGATNTPLDISCTSMASNSTQTSPCHRTASFSTMCSPGMSASLDSDVQKRKKGRISCLREFLKKVDDSIKPEKTAASLVSSFRKSSAIPQNLSPRNTKDTWMMVACLVTPAIYGMNIYGDFFLGLCVHGALRWVLELHTTNSFLKDIYSVAATAIKEA</sequence>
<evidence type="ECO:0000256" key="4">
    <source>
        <dbReference type="ARBA" id="ARBA00022692"/>
    </source>
</evidence>
<protein>
    <recommendedName>
        <fullName evidence="10">Elongation of fatty acids protein</fullName>
        <ecNumber evidence="10">2.3.1.-</ecNumber>
    </recommendedName>
</protein>
<keyword evidence="2 10" id="KW-0444">Lipid biosynthesis</keyword>
<comment type="subcellular location">
    <subcellularLocation>
        <location evidence="1">Membrane</location>
        <topology evidence="1">Multi-pass membrane protein</topology>
    </subcellularLocation>
</comment>
<keyword evidence="13" id="KW-1185">Reference proteome</keyword>
<evidence type="ECO:0000256" key="2">
    <source>
        <dbReference type="ARBA" id="ARBA00022516"/>
    </source>
</evidence>
<accession>A0ABQ7J722</accession>
<evidence type="ECO:0000256" key="8">
    <source>
        <dbReference type="ARBA" id="ARBA00023136"/>
    </source>
</evidence>
<comment type="caution">
    <text evidence="10">Lacks conserved residue(s) required for the propagation of feature annotation.</text>
</comment>
<evidence type="ECO:0000256" key="3">
    <source>
        <dbReference type="ARBA" id="ARBA00022679"/>
    </source>
</evidence>
<evidence type="ECO:0000313" key="13">
    <source>
        <dbReference type="Proteomes" id="UP000823046"/>
    </source>
</evidence>
<dbReference type="InterPro" id="IPR030457">
    <property type="entry name" value="ELO_CS"/>
</dbReference>
<name>A0ABQ7J722_9APIC</name>
<evidence type="ECO:0000256" key="10">
    <source>
        <dbReference type="RuleBase" id="RU361115"/>
    </source>
</evidence>
<feature type="transmembrane region" description="Helical" evidence="10">
    <location>
        <begin position="281"/>
        <end position="301"/>
    </location>
</feature>